<evidence type="ECO:0000313" key="9">
    <source>
        <dbReference type="EMBL" id="ANF98672.1"/>
    </source>
</evidence>
<evidence type="ECO:0000313" key="10">
    <source>
        <dbReference type="Proteomes" id="UP000078148"/>
    </source>
</evidence>
<feature type="transmembrane region" description="Helical" evidence="8">
    <location>
        <begin position="146"/>
        <end position="170"/>
    </location>
</feature>
<dbReference type="STRING" id="1616788.AR543_06430"/>
<evidence type="ECO:0000256" key="5">
    <source>
        <dbReference type="ARBA" id="ARBA00022692"/>
    </source>
</evidence>
<accession>A0A172ZMP2</accession>
<keyword evidence="10" id="KW-1185">Reference proteome</keyword>
<feature type="transmembrane region" description="Helical" evidence="8">
    <location>
        <begin position="60"/>
        <end position="91"/>
    </location>
</feature>
<evidence type="ECO:0000256" key="2">
    <source>
        <dbReference type="ARBA" id="ARBA00010735"/>
    </source>
</evidence>
<gene>
    <name evidence="9" type="ORF">AR543_06430</name>
</gene>
<proteinExistence type="inferred from homology"/>
<sequence>MQPPEEPGCDGAEKQTESTFADGVKDGIPTLLGYISIGLAAGIVGAASHLSVLEMGIMSLLVYAGAAQFIICGMLAVHAPVSAIILTTFIVNLRNFLLSATLAPHFTRYSLLRNIGIGLLVTDESFGVAAGRLAQGKPLNDRWMNGLNLIAYVSWVVSCVVGALFGSWIADPEQFGMDYALTAMFVALLVLQLGHLVPAKLKHYLQLMGYMVIAMLLLSLFVSSQLAVIIATVIVATIGVVTEK</sequence>
<reference evidence="9 10" key="2">
    <citation type="journal article" date="2016" name="Int. J. Syst. Evol. Microbiol.">
        <title>Paenibacillus bovis sp. nov., isolated from raw yak (Bos grunniens) milk.</title>
        <authorList>
            <person name="Gao C."/>
            <person name="Han J."/>
            <person name="Liu Z."/>
            <person name="Xu X."/>
            <person name="Hang F."/>
            <person name="Wu Z."/>
        </authorList>
    </citation>
    <scope>NUCLEOTIDE SEQUENCE [LARGE SCALE GENOMIC DNA]</scope>
    <source>
        <strain evidence="9 10">BD3526</strain>
    </source>
</reference>
<feature type="transmembrane region" description="Helical" evidence="8">
    <location>
        <begin position="31"/>
        <end position="53"/>
    </location>
</feature>
<evidence type="ECO:0000256" key="7">
    <source>
        <dbReference type="ARBA" id="ARBA00023136"/>
    </source>
</evidence>
<dbReference type="KEGG" id="pbv:AR543_06430"/>
<dbReference type="PANTHER" id="PTHR34979">
    <property type="entry name" value="INNER MEMBRANE PROTEIN YGAZ"/>
    <property type="match status" value="1"/>
</dbReference>
<dbReference type="Proteomes" id="UP000078148">
    <property type="component" value="Chromosome"/>
</dbReference>
<dbReference type="GO" id="GO:1903785">
    <property type="term" value="P:L-valine transmembrane transport"/>
    <property type="evidence" value="ECO:0007669"/>
    <property type="project" value="TreeGrafter"/>
</dbReference>
<feature type="transmembrane region" description="Helical" evidence="8">
    <location>
        <begin position="209"/>
        <end position="241"/>
    </location>
</feature>
<dbReference type="InterPro" id="IPR011606">
    <property type="entry name" value="Brnchd-chn_aa_trnsp_permease"/>
</dbReference>
<evidence type="ECO:0000256" key="4">
    <source>
        <dbReference type="ARBA" id="ARBA00022475"/>
    </source>
</evidence>
<dbReference type="EMBL" id="CP013023">
    <property type="protein sequence ID" value="ANF98672.1"/>
    <property type="molecule type" value="Genomic_DNA"/>
</dbReference>
<evidence type="ECO:0000256" key="1">
    <source>
        <dbReference type="ARBA" id="ARBA00004651"/>
    </source>
</evidence>
<keyword evidence="3" id="KW-0813">Transport</keyword>
<reference evidence="10" key="1">
    <citation type="submission" date="2015-10" db="EMBL/GenBank/DDBJ databases">
        <title>Genome of Paenibacillus bovis sp. nov.</title>
        <authorList>
            <person name="Wu Z."/>
            <person name="Gao C."/>
            <person name="Liu Z."/>
            <person name="Zheng H."/>
        </authorList>
    </citation>
    <scope>NUCLEOTIDE SEQUENCE [LARGE SCALE GENOMIC DNA]</scope>
    <source>
        <strain evidence="10">BD3526</strain>
    </source>
</reference>
<comment type="subcellular location">
    <subcellularLocation>
        <location evidence="1">Cell membrane</location>
        <topology evidence="1">Multi-pass membrane protein</topology>
    </subcellularLocation>
</comment>
<dbReference type="GO" id="GO:0005886">
    <property type="term" value="C:plasma membrane"/>
    <property type="evidence" value="ECO:0007669"/>
    <property type="project" value="UniProtKB-SubCell"/>
</dbReference>
<dbReference type="PANTHER" id="PTHR34979:SF1">
    <property type="entry name" value="INNER MEMBRANE PROTEIN YGAZ"/>
    <property type="match status" value="1"/>
</dbReference>
<keyword evidence="6 8" id="KW-1133">Transmembrane helix</keyword>
<name>A0A172ZMP2_9BACL</name>
<organism evidence="9 10">
    <name type="scientific">Paenibacillus bovis</name>
    <dbReference type="NCBI Taxonomy" id="1616788"/>
    <lineage>
        <taxon>Bacteria</taxon>
        <taxon>Bacillati</taxon>
        <taxon>Bacillota</taxon>
        <taxon>Bacilli</taxon>
        <taxon>Bacillales</taxon>
        <taxon>Paenibacillaceae</taxon>
        <taxon>Paenibacillus</taxon>
    </lineage>
</organism>
<dbReference type="AlphaFoldDB" id="A0A172ZMP2"/>
<keyword evidence="5 8" id="KW-0812">Transmembrane</keyword>
<keyword evidence="4" id="KW-1003">Cell membrane</keyword>
<keyword evidence="7 8" id="KW-0472">Membrane</keyword>
<evidence type="ECO:0000256" key="6">
    <source>
        <dbReference type="ARBA" id="ARBA00022989"/>
    </source>
</evidence>
<dbReference type="Pfam" id="PF03591">
    <property type="entry name" value="AzlC"/>
    <property type="match status" value="1"/>
</dbReference>
<evidence type="ECO:0000256" key="3">
    <source>
        <dbReference type="ARBA" id="ARBA00022448"/>
    </source>
</evidence>
<feature type="transmembrane region" description="Helical" evidence="8">
    <location>
        <begin position="176"/>
        <end position="197"/>
    </location>
</feature>
<evidence type="ECO:0000256" key="8">
    <source>
        <dbReference type="SAM" id="Phobius"/>
    </source>
</evidence>
<comment type="similarity">
    <text evidence="2">Belongs to the AzlC family.</text>
</comment>
<protein>
    <submittedName>
        <fullName evidence="9">Branched-chain amino acid ABC transporter permease</fullName>
    </submittedName>
</protein>